<dbReference type="OrthoDB" id="9812439at2"/>
<evidence type="ECO:0000313" key="2">
    <source>
        <dbReference type="EMBL" id="AKS45153.1"/>
    </source>
</evidence>
<dbReference type="EC" id="1.3.7.1" evidence="2"/>
<feature type="compositionally biased region" description="Basic and acidic residues" evidence="1">
    <location>
        <begin position="478"/>
        <end position="497"/>
    </location>
</feature>
<protein>
    <submittedName>
        <fullName evidence="2">6-hydroxynicotinate reductase</fullName>
        <ecNumber evidence="2">1.3.7.1</ecNumber>
    </submittedName>
</protein>
<sequence length="497" mass="53607">MNEEVKPEKIRCDACPVMCYIADGKSGACDRYANHDGALVRLDPLTIIHGTSQKLVPFMKDGEPSDWDGDIVKGERPFVTAVGAGTTYPDYKPAPFIVSQEVDGVDMVTIVTEGIFSYCGVKVKIDTDRHIGHERDVVWVKGEPIGHVMTSEYGSKMLSLGGVEHLTGGTKKEGRVTCDALLRLCNREAVEVGIGEGDHLTTVVIEAGKPPIINGAPERLMRVGCGSATIGMFAKQWQGHADDVVVVDDHITGVLSEHEAGKQLDVPPTGIKLLGRRSTPGRYFQVAQPGTGWGGTDIDDPLKILGPFNPKVAWEGLRLLMVSTTGEQFAYYELDAELSPQPLPMPETLVKPTELIAENCEPSTCSVLFMGGAGGSLRAGVTENPVRLTKSVKESLTHVSCGGAESYVWPGGGITVMVDVLDMPTGSFGYVPTPALVAPIEFSLRVSDYQTLGGHMDEIRSIASTKEEGMRTVNPNAHGHDPMSRDNYRWSKNESTK</sequence>
<proteinExistence type="predicted"/>
<accession>A0A0K0Y2I8</accession>
<dbReference type="GO" id="GO:0047595">
    <property type="term" value="F:6-hydroxynicotinate reductase activity"/>
    <property type="evidence" value="ECO:0007669"/>
    <property type="project" value="UniProtKB-EC"/>
</dbReference>
<dbReference type="RefSeq" id="WP_049833573.1">
    <property type="nucleotide sequence ID" value="NZ_CP012160.1"/>
</dbReference>
<gene>
    <name evidence="2" type="ORF">OSB_05920</name>
</gene>
<dbReference type="STRING" id="1458307.OSB_05920"/>
<dbReference type="Proteomes" id="UP000067444">
    <property type="component" value="Chromosome"/>
</dbReference>
<keyword evidence="2" id="KW-0560">Oxidoreductase</keyword>
<dbReference type="EMBL" id="CP012160">
    <property type="protein sequence ID" value="AKS45153.1"/>
    <property type="molecule type" value="Genomic_DNA"/>
</dbReference>
<evidence type="ECO:0000256" key="1">
    <source>
        <dbReference type="SAM" id="MobiDB-lite"/>
    </source>
</evidence>
<reference evidence="2 3" key="1">
    <citation type="journal article" date="2015" name="Genome Announc.">
        <title>Closed Genome Sequence of Octadecabacter temperatus SB1, the First Mesophilic Species of the Genus Octadecabacter.</title>
        <authorList>
            <person name="Voget S."/>
            <person name="Billerbeck S."/>
            <person name="Simon M."/>
            <person name="Daniel R."/>
        </authorList>
    </citation>
    <scope>NUCLEOTIDE SEQUENCE [LARGE SCALE GENOMIC DNA]</scope>
    <source>
        <strain evidence="2 3">SB1</strain>
    </source>
</reference>
<dbReference type="KEGG" id="otm:OSB_05920"/>
<evidence type="ECO:0000313" key="3">
    <source>
        <dbReference type="Proteomes" id="UP000067444"/>
    </source>
</evidence>
<feature type="region of interest" description="Disordered" evidence="1">
    <location>
        <begin position="466"/>
        <end position="497"/>
    </location>
</feature>
<keyword evidence="3" id="KW-1185">Reference proteome</keyword>
<organism evidence="2 3">
    <name type="scientific">Octadecabacter temperatus</name>
    <dbReference type="NCBI Taxonomy" id="1458307"/>
    <lineage>
        <taxon>Bacteria</taxon>
        <taxon>Pseudomonadati</taxon>
        <taxon>Pseudomonadota</taxon>
        <taxon>Alphaproteobacteria</taxon>
        <taxon>Rhodobacterales</taxon>
        <taxon>Roseobacteraceae</taxon>
        <taxon>Octadecabacter</taxon>
    </lineage>
</organism>
<name>A0A0K0Y2I8_9RHOB</name>
<dbReference type="AlphaFoldDB" id="A0A0K0Y2I8"/>
<dbReference type="PATRIC" id="fig|1458307.3.peg.597"/>